<evidence type="ECO:0000313" key="2">
    <source>
        <dbReference type="EMBL" id="WVZ68403.1"/>
    </source>
</evidence>
<evidence type="ECO:0000256" key="1">
    <source>
        <dbReference type="SAM" id="MobiDB-lite"/>
    </source>
</evidence>
<feature type="compositionally biased region" description="Polar residues" evidence="1">
    <location>
        <begin position="487"/>
        <end position="496"/>
    </location>
</feature>
<feature type="region of interest" description="Disordered" evidence="1">
    <location>
        <begin position="143"/>
        <end position="457"/>
    </location>
</feature>
<feature type="region of interest" description="Disordered" evidence="1">
    <location>
        <begin position="1"/>
        <end position="97"/>
    </location>
</feature>
<feature type="compositionally biased region" description="Low complexity" evidence="1">
    <location>
        <begin position="392"/>
        <end position="418"/>
    </location>
</feature>
<feature type="compositionally biased region" description="Low complexity" evidence="1">
    <location>
        <begin position="159"/>
        <end position="178"/>
    </location>
</feature>
<dbReference type="EMBL" id="CP144748">
    <property type="protein sequence ID" value="WVZ68403.1"/>
    <property type="molecule type" value="Genomic_DNA"/>
</dbReference>
<reference evidence="2 3" key="1">
    <citation type="submission" date="2024-02" db="EMBL/GenBank/DDBJ databases">
        <title>High-quality chromosome-scale genome assembly of Pensacola bahiagrass (Paspalum notatum Flugge var. saurae).</title>
        <authorList>
            <person name="Vega J.M."/>
            <person name="Podio M."/>
            <person name="Orjuela J."/>
            <person name="Siena L.A."/>
            <person name="Pessino S.C."/>
            <person name="Combes M.C."/>
            <person name="Mariac C."/>
            <person name="Albertini E."/>
            <person name="Pupilli F."/>
            <person name="Ortiz J.P.A."/>
            <person name="Leblanc O."/>
        </authorList>
    </citation>
    <scope>NUCLEOTIDE SEQUENCE [LARGE SCALE GENOMIC DNA]</scope>
    <source>
        <strain evidence="2">R1</strain>
        <tissue evidence="2">Leaf</tissue>
    </source>
</reference>
<gene>
    <name evidence="2" type="ORF">U9M48_017346</name>
</gene>
<feature type="compositionally biased region" description="Low complexity" evidence="1">
    <location>
        <begin position="334"/>
        <end position="365"/>
    </location>
</feature>
<dbReference type="GO" id="GO:0043622">
    <property type="term" value="P:cortical microtubule organization"/>
    <property type="evidence" value="ECO:0007669"/>
    <property type="project" value="TreeGrafter"/>
</dbReference>
<dbReference type="PANTHER" id="PTHR31949">
    <property type="entry name" value="GASTRIC MUCIN-LIKE PROTEIN"/>
    <property type="match status" value="1"/>
</dbReference>
<feature type="compositionally biased region" description="Polar residues" evidence="1">
    <location>
        <begin position="556"/>
        <end position="566"/>
    </location>
</feature>
<evidence type="ECO:0000313" key="3">
    <source>
        <dbReference type="Proteomes" id="UP001341281"/>
    </source>
</evidence>
<proteinExistence type="predicted"/>
<dbReference type="PANTHER" id="PTHR31949:SF37">
    <property type="entry name" value="OS01G0819000 PROTEIN"/>
    <property type="match status" value="1"/>
</dbReference>
<dbReference type="GO" id="GO:0055028">
    <property type="term" value="C:cortical microtubule"/>
    <property type="evidence" value="ECO:0007669"/>
    <property type="project" value="TreeGrafter"/>
</dbReference>
<feature type="compositionally biased region" description="Basic and acidic residues" evidence="1">
    <location>
        <begin position="650"/>
        <end position="667"/>
    </location>
</feature>
<feature type="compositionally biased region" description="Low complexity" evidence="1">
    <location>
        <begin position="206"/>
        <end position="225"/>
    </location>
</feature>
<feature type="compositionally biased region" description="Polar residues" evidence="1">
    <location>
        <begin position="226"/>
        <end position="238"/>
    </location>
</feature>
<feature type="compositionally biased region" description="Low complexity" evidence="1">
    <location>
        <begin position="297"/>
        <end position="316"/>
    </location>
</feature>
<name>A0AAQ3T7S6_PASNO</name>
<dbReference type="Proteomes" id="UP001341281">
    <property type="component" value="Chromosome 04"/>
</dbReference>
<feature type="region of interest" description="Disordered" evidence="1">
    <location>
        <begin position="556"/>
        <end position="616"/>
    </location>
</feature>
<protein>
    <submittedName>
        <fullName evidence="2">Uncharacterized protein</fullName>
    </submittedName>
</protein>
<sequence>MEGWIEDGKKKKVKTVEQSPRTQPTITTPSPVAVAFSPPRADAQLVAARARARRAGHGTGTPPLLVVGAGRGLRRRAPSRRFESHRAPAVSGGRQDAPNRRVAGVDLVAVFWSAAGGDMEDLLDTEIGKNDYDWLLTPPGTPRAHAFDTADKSPSSPVTKHTVTRSSSTTRASRFSTSEPENGHSTFPTRPARSNSVSRPAVQSTLASSNRSSVLNANVSSASSRPTTPSKRTATPASKPSVPYSRPVPTRSSTPVKAHPSTPTKTRASTPVKNRPSVSSSMANSPAPKTTSSAQNSRSSTPTSRSRILSSSSSSTAGAVSRPNSSSGKISAITRTSSSSSTVTPVSRSSSRSSTPTRQPTMRSSQPSVGRSPSVGRIFGSNNLTSNGRPVASCGRSSAPSSAPSSRPSSPNTRARAPVRPLDIPDFPNETPPNLRTKLPERPLSAGRVRPGMTSGVRSTLNAEPVLSAPVKKMSVPAITRSIQSRTSLTNGYQSRQNERSLLEGQTTRTSRSVTAADNGFGRTISRKSLDMAIRHMDIRQNLGGIRGASLFPHSIRSTTSKSRPAQASDPGHSISNGDRYFTDNGSSNGHLSGDSSGALSHNGGSSIGSPDRGSIGRKEVLSELDIYANSRYEAMLLKEDTKNMSWLHNVDDRSDQSPVFDHRFEPLPEPFGPL</sequence>
<feature type="compositionally biased region" description="Polar residues" evidence="1">
    <location>
        <begin position="16"/>
        <end position="30"/>
    </location>
</feature>
<feature type="region of interest" description="Disordered" evidence="1">
    <location>
        <begin position="650"/>
        <end position="675"/>
    </location>
</feature>
<feature type="compositionally biased region" description="Polar residues" evidence="1">
    <location>
        <begin position="179"/>
        <end position="205"/>
    </location>
</feature>
<feature type="compositionally biased region" description="Polar residues" evidence="1">
    <location>
        <begin position="250"/>
        <end position="296"/>
    </location>
</feature>
<accession>A0AAQ3T7S6</accession>
<feature type="compositionally biased region" description="Polar residues" evidence="1">
    <location>
        <begin position="584"/>
        <end position="609"/>
    </location>
</feature>
<keyword evidence="3" id="KW-1185">Reference proteome</keyword>
<feature type="compositionally biased region" description="Low complexity" evidence="1">
    <location>
        <begin position="40"/>
        <end position="49"/>
    </location>
</feature>
<organism evidence="2 3">
    <name type="scientific">Paspalum notatum var. saurae</name>
    <dbReference type="NCBI Taxonomy" id="547442"/>
    <lineage>
        <taxon>Eukaryota</taxon>
        <taxon>Viridiplantae</taxon>
        <taxon>Streptophyta</taxon>
        <taxon>Embryophyta</taxon>
        <taxon>Tracheophyta</taxon>
        <taxon>Spermatophyta</taxon>
        <taxon>Magnoliopsida</taxon>
        <taxon>Liliopsida</taxon>
        <taxon>Poales</taxon>
        <taxon>Poaceae</taxon>
        <taxon>PACMAD clade</taxon>
        <taxon>Panicoideae</taxon>
        <taxon>Andropogonodae</taxon>
        <taxon>Paspaleae</taxon>
        <taxon>Paspalinae</taxon>
        <taxon>Paspalum</taxon>
    </lineage>
</organism>
<feature type="region of interest" description="Disordered" evidence="1">
    <location>
        <begin position="487"/>
        <end position="513"/>
    </location>
</feature>
<feature type="compositionally biased region" description="Polar residues" evidence="1">
    <location>
        <begin position="504"/>
        <end position="513"/>
    </location>
</feature>
<dbReference type="AlphaFoldDB" id="A0AAQ3T7S6"/>